<feature type="compositionally biased region" description="Acidic residues" evidence="3">
    <location>
        <begin position="954"/>
        <end position="963"/>
    </location>
</feature>
<feature type="compositionally biased region" description="Acidic residues" evidence="3">
    <location>
        <begin position="743"/>
        <end position="754"/>
    </location>
</feature>
<feature type="region of interest" description="Disordered" evidence="3">
    <location>
        <begin position="199"/>
        <end position="252"/>
    </location>
</feature>
<comment type="similarity">
    <text evidence="2">Belongs to the XPF family.</text>
</comment>
<dbReference type="Gene3D" id="3.40.50.10130">
    <property type="match status" value="1"/>
</dbReference>
<feature type="compositionally biased region" description="Basic and acidic residues" evidence="3">
    <location>
        <begin position="1111"/>
        <end position="1130"/>
    </location>
</feature>
<feature type="region of interest" description="Disordered" evidence="3">
    <location>
        <begin position="1812"/>
        <end position="1838"/>
    </location>
</feature>
<dbReference type="GeneID" id="109472714"/>
<proteinExistence type="inferred from homology"/>
<gene>
    <name evidence="6" type="primary">LOC109472714</name>
</gene>
<feature type="compositionally biased region" description="Polar residues" evidence="3">
    <location>
        <begin position="1073"/>
        <end position="1086"/>
    </location>
</feature>
<dbReference type="EC" id="3.1.22.-" evidence="2"/>
<keyword evidence="5" id="KW-1185">Reference proteome</keyword>
<name>A0A6P4ZEM9_BRABE</name>
<dbReference type="PANTHER" id="PTHR13451:SF0">
    <property type="entry name" value="CROSSOVER JUNCTION ENDONUCLEASE MUS81"/>
    <property type="match status" value="1"/>
</dbReference>
<feature type="compositionally biased region" description="Basic and acidic residues" evidence="3">
    <location>
        <begin position="1239"/>
        <end position="1251"/>
    </location>
</feature>
<feature type="region of interest" description="Disordered" evidence="3">
    <location>
        <begin position="1578"/>
        <end position="1598"/>
    </location>
</feature>
<accession>A0A6P4ZEM9</accession>
<keyword evidence="2" id="KW-0479">Metal-binding</keyword>
<evidence type="ECO:0000313" key="6">
    <source>
        <dbReference type="RefSeq" id="XP_019628126.1"/>
    </source>
</evidence>
<feature type="compositionally biased region" description="Basic and acidic residues" evidence="3">
    <location>
        <begin position="1672"/>
        <end position="1683"/>
    </location>
</feature>
<dbReference type="InterPro" id="IPR047416">
    <property type="entry name" value="XPF_nuclease_Mus81"/>
</dbReference>
<reference evidence="6" key="1">
    <citation type="submission" date="2025-08" db="UniProtKB">
        <authorList>
            <consortium name="RefSeq"/>
        </authorList>
    </citation>
    <scope>IDENTIFICATION</scope>
    <source>
        <tissue evidence="6">Gonad</tissue>
    </source>
</reference>
<dbReference type="PROSITE" id="PS50330">
    <property type="entry name" value="UIM"/>
    <property type="match status" value="1"/>
</dbReference>
<dbReference type="RefSeq" id="XP_019628126.1">
    <property type="nucleotide sequence ID" value="XM_019772567.1"/>
</dbReference>
<feature type="region of interest" description="Disordered" evidence="3">
    <location>
        <begin position="725"/>
        <end position="836"/>
    </location>
</feature>
<feature type="compositionally biased region" description="Polar residues" evidence="3">
    <location>
        <begin position="1398"/>
        <end position="1414"/>
    </location>
</feature>
<feature type="compositionally biased region" description="Low complexity" evidence="3">
    <location>
        <begin position="1684"/>
        <end position="1731"/>
    </location>
</feature>
<dbReference type="Pfam" id="PF15288">
    <property type="entry name" value="zf-CCHC_6"/>
    <property type="match status" value="1"/>
</dbReference>
<dbReference type="SMART" id="SM00891">
    <property type="entry name" value="ERCC4"/>
    <property type="match status" value="1"/>
</dbReference>
<comment type="subcellular location">
    <subcellularLocation>
        <location evidence="2">Nucleus</location>
    </subcellularLocation>
</comment>
<dbReference type="CDD" id="cd20074">
    <property type="entry name" value="XPF_nuclease_Mus81"/>
    <property type="match status" value="1"/>
</dbReference>
<feature type="compositionally biased region" description="Basic residues" evidence="3">
    <location>
        <begin position="765"/>
        <end position="786"/>
    </location>
</feature>
<feature type="compositionally biased region" description="Polar residues" evidence="3">
    <location>
        <begin position="1224"/>
        <end position="1238"/>
    </location>
</feature>
<dbReference type="Gene3D" id="1.10.10.10">
    <property type="entry name" value="Winged helix-like DNA-binding domain superfamily/Winged helix DNA-binding domain"/>
    <property type="match status" value="1"/>
</dbReference>
<feature type="region of interest" description="Disordered" evidence="3">
    <location>
        <begin position="874"/>
        <end position="901"/>
    </location>
</feature>
<dbReference type="OrthoDB" id="5963188at2759"/>
<dbReference type="Pfam" id="PF02732">
    <property type="entry name" value="ERCC4"/>
    <property type="match status" value="1"/>
</dbReference>
<dbReference type="InterPro" id="IPR041670">
    <property type="entry name" value="Znf-CCHC_6"/>
</dbReference>
<keyword evidence="2" id="KW-0540">Nuclease</keyword>
<feature type="region of interest" description="Disordered" evidence="3">
    <location>
        <begin position="1630"/>
        <end position="1750"/>
    </location>
</feature>
<evidence type="ECO:0000313" key="5">
    <source>
        <dbReference type="Proteomes" id="UP000515135"/>
    </source>
</evidence>
<dbReference type="InterPro" id="IPR006166">
    <property type="entry name" value="ERCC4_domain"/>
</dbReference>
<dbReference type="CDD" id="cd19757">
    <property type="entry name" value="Bbox1"/>
    <property type="match status" value="1"/>
</dbReference>
<comment type="cofactor">
    <cofactor evidence="2">
        <name>Mg(2+)</name>
        <dbReference type="ChEBI" id="CHEBI:18420"/>
    </cofactor>
</comment>
<feature type="region of interest" description="Disordered" evidence="3">
    <location>
        <begin position="1441"/>
        <end position="1468"/>
    </location>
</feature>
<organism evidence="5 6">
    <name type="scientific">Branchiostoma belcheri</name>
    <name type="common">Amphioxus</name>
    <dbReference type="NCBI Taxonomy" id="7741"/>
    <lineage>
        <taxon>Eukaryota</taxon>
        <taxon>Metazoa</taxon>
        <taxon>Chordata</taxon>
        <taxon>Cephalochordata</taxon>
        <taxon>Leptocardii</taxon>
        <taxon>Amphioxiformes</taxon>
        <taxon>Branchiostomatidae</taxon>
        <taxon>Branchiostoma</taxon>
    </lineage>
</organism>
<keyword evidence="2" id="KW-0234">DNA repair</keyword>
<dbReference type="SUPFAM" id="SSF52980">
    <property type="entry name" value="Restriction endonuclease-like"/>
    <property type="match status" value="1"/>
</dbReference>
<keyword evidence="2" id="KW-0227">DNA damage</keyword>
<dbReference type="InterPro" id="IPR033309">
    <property type="entry name" value="Mus81"/>
</dbReference>
<feature type="compositionally biased region" description="Acidic residues" evidence="3">
    <location>
        <begin position="1000"/>
        <end position="1012"/>
    </location>
</feature>
<dbReference type="InterPro" id="IPR011335">
    <property type="entry name" value="Restrct_endonuc-II-like"/>
</dbReference>
<feature type="compositionally biased region" description="Low complexity" evidence="3">
    <location>
        <begin position="224"/>
        <end position="237"/>
    </location>
</feature>
<dbReference type="Proteomes" id="UP000515135">
    <property type="component" value="Unplaced"/>
</dbReference>
<dbReference type="GO" id="GO:0048257">
    <property type="term" value="F:3'-flap endonuclease activity"/>
    <property type="evidence" value="ECO:0007669"/>
    <property type="project" value="TreeGrafter"/>
</dbReference>
<evidence type="ECO:0000256" key="1">
    <source>
        <dbReference type="ARBA" id="ARBA00022801"/>
    </source>
</evidence>
<feature type="compositionally biased region" description="Polar residues" evidence="3">
    <location>
        <begin position="1093"/>
        <end position="1110"/>
    </location>
</feature>
<dbReference type="GO" id="GO:0006308">
    <property type="term" value="P:DNA catabolic process"/>
    <property type="evidence" value="ECO:0007669"/>
    <property type="project" value="UniProtKB-UniRule"/>
</dbReference>
<feature type="region of interest" description="Disordered" evidence="3">
    <location>
        <begin position="1366"/>
        <end position="1419"/>
    </location>
</feature>
<feature type="region of interest" description="Disordered" evidence="3">
    <location>
        <begin position="1205"/>
        <end position="1264"/>
    </location>
</feature>
<dbReference type="GO" id="GO:0000727">
    <property type="term" value="P:double-strand break repair via break-induced replication"/>
    <property type="evidence" value="ECO:0007669"/>
    <property type="project" value="UniProtKB-UniRule"/>
</dbReference>
<protein>
    <recommendedName>
        <fullName evidence="2">Crossover junction endonuclease MUS81</fullName>
        <ecNumber evidence="2">3.1.22.-</ecNumber>
    </recommendedName>
</protein>
<keyword evidence="2" id="KW-0460">Magnesium</keyword>
<dbReference type="PANTHER" id="PTHR13451">
    <property type="entry name" value="CLASS II CROSSOVER JUNCTION ENDONUCLEASE MUS81"/>
    <property type="match status" value="1"/>
</dbReference>
<dbReference type="GO" id="GO:0046872">
    <property type="term" value="F:metal ion binding"/>
    <property type="evidence" value="ECO:0007669"/>
    <property type="project" value="UniProtKB-UniRule"/>
</dbReference>
<dbReference type="InterPro" id="IPR047417">
    <property type="entry name" value="WHD_MUS81"/>
</dbReference>
<comment type="function">
    <text evidence="2">Interacts with EME1 to form a DNA structure-specific endonuclease with substrate preference for branched DNA structures with a 5'-end at the branch nick. Typical substrates include 3'-flap structures, D-loops, replication forks and nicked Holliday junctions. May be required in mitosis for the processing of stalled or collapsed replication fork intermediates. May be required in meiosis for the repair of meiosis-specific double strand breaks subsequent to single-end invasion (SEI).</text>
</comment>
<evidence type="ECO:0000256" key="3">
    <source>
        <dbReference type="SAM" id="MobiDB-lite"/>
    </source>
</evidence>
<feature type="domain" description="ERCC4" evidence="4">
    <location>
        <begin position="428"/>
        <end position="522"/>
    </location>
</feature>
<keyword evidence="1 2" id="KW-0378">Hydrolase</keyword>
<dbReference type="CDD" id="cd21036">
    <property type="entry name" value="WH_MUS81"/>
    <property type="match status" value="1"/>
</dbReference>
<keyword evidence="2" id="KW-0539">Nucleus</keyword>
<evidence type="ECO:0000259" key="4">
    <source>
        <dbReference type="SMART" id="SM00891"/>
    </source>
</evidence>
<feature type="compositionally biased region" description="Basic and acidic residues" evidence="3">
    <location>
        <begin position="885"/>
        <end position="895"/>
    </location>
</feature>
<dbReference type="KEGG" id="bbel:109472714"/>
<feature type="compositionally biased region" description="Basic and acidic residues" evidence="3">
    <location>
        <begin position="1812"/>
        <end position="1821"/>
    </location>
</feature>
<feature type="region of interest" description="Disordered" evidence="3">
    <location>
        <begin position="954"/>
        <end position="1187"/>
    </location>
</feature>
<feature type="compositionally biased region" description="Basic and acidic residues" evidence="3">
    <location>
        <begin position="1284"/>
        <end position="1296"/>
    </location>
</feature>
<feature type="compositionally biased region" description="Basic and acidic residues" evidence="3">
    <location>
        <begin position="1376"/>
        <end position="1393"/>
    </location>
</feature>
<dbReference type="InterPro" id="IPR036388">
    <property type="entry name" value="WH-like_DNA-bd_sf"/>
</dbReference>
<dbReference type="GO" id="GO:0003677">
    <property type="term" value="F:DNA binding"/>
    <property type="evidence" value="ECO:0007669"/>
    <property type="project" value="UniProtKB-UniRule"/>
</dbReference>
<feature type="region of interest" description="Disordered" evidence="3">
    <location>
        <begin position="1282"/>
        <end position="1337"/>
    </location>
</feature>
<comment type="subunit">
    <text evidence="2">Interacts with EME1.</text>
</comment>
<evidence type="ECO:0000256" key="2">
    <source>
        <dbReference type="RuleBase" id="RU369042"/>
    </source>
</evidence>
<dbReference type="GO" id="GO:0008821">
    <property type="term" value="F:crossover junction DNA endonuclease activity"/>
    <property type="evidence" value="ECO:0007669"/>
    <property type="project" value="UniProtKB-UniRule"/>
</dbReference>
<dbReference type="InterPro" id="IPR003903">
    <property type="entry name" value="UIM_dom"/>
</dbReference>
<sequence length="1838" mass="205767">MVRIYVRNKGRYDPKTAENPLPFVDVDNPGDVLIKHVRETVKRRINCKLDELYYNNQLLDEDRSVAYSNLQDGTVLESCSNPFWAACMYVRLRAVEQEAANNPTDQKKQRWTHQSILNRAAALGVLFNSNSFERHQPPHLPTLQDLWTCLQTNGRKPVHMSEITRTALQELQEEFQNIDVHRRDPLASFVHRHAVKLGFRDPNAPEPGDGPVHAGPGNGGPATQAAGARGNNNNNRNGGRRRQNRPRPCDDCEAEDATKYCAQCEGGLVLCQPCCDRLHQGRARRHHNIQGIEEAPKAAKSYTPKAYKAPFAMLVALFKGLSQVPQVMSMTADEIKSRAQVFTDTDLSDRAAGKFFGGFDNMQNTLQINGFVQREAGENARFSLLQPGRTLAQKCTEFHQAVEDLLNVNRVPKVPQLGGTQCGSRRVCLLVDSKEPLCERMAALAHRQGVAAQIRDLPVGDFLWILLPPTAGVDYAAVRPDDEQVLPHIVERKTWDDLQNSLSTRRFRNQVEAMKNQLLNLEMKDGFLVNRTGTWLKTAQWLLQLTAMAAHMQNTGTNGRLITYAEYSTRASSKNHGAPEPRPRADYLGVHTWSADKLVDMVFRQYHNEANFSDAAKTDLQDVPPTQRSPGSRPLLIIQDLEVYNKNSQKFKDRALAEYLNQQAGNRTVREIVDTMLGASVRELIHFDVFCYWQLWLQVHLGCHVKRTEAPEETQRLQNLYRQHRNDAGPNQPLFFDNFLNQNDDDDDDDDDDDGRGRAPPIQRGRGRRIQGRGRGRGRGNNRRGTVRPQLPPNNRRVAGSATAGRRKPPQGGRKQDHPSIDPPMPTLGPDVAGTVNEGMEVNEGRRLGSLSTDDFAPDSQNEDLMIQQALELSKADSLPAARNNSDENRTKDANRDEEDQLVEALRLSLVEHEKQTSATQEHRAIPDIPQDFSENISNNIAKQQDFKNIATDESLDETEPIEIIDSQDVNETIPETEGSCHKDASLEEPIEIIDSQDTVVEENDVPLEVSDDSQNTSIEAVKDTGADNLTRSSSDTQEEELLSAVSAKKDSLLPTESNSEKTLCSRKRDINPRNSFTVENSNTHKSAVGTESDVSNPTSSDISSDFMQSNREEEARLEEMQQRSEEDKTLPVGMPQDTTIESEHGQDAMPFDSDIELDDKTLTNNSGESYSDDKEKENSSAENVEIDPDLALAIRLSQEEAKMARKRHVQVHVEKRVTRSKGKNNASCSSPTATQTADKADSSAIKKEDGPSLETQASAASGEIDPDLALALKLSEEEFIASQKKDEQMIQEKSLKGKPRNIDTGTDEKVLESFSKNKTHDRNASGQNNSNSPCAIRNDQVLPDVQQNDEPFSFVENSVKEDEFLEENLGPDLQTSRHDRDSPEDNEMKLKELAASLSGNTNTRDLQESLQDSQDFETQTEDIDKDLCLALKLSEKESSSTTGIAGKCERKNLPTKQSSQKDNNLNQDLQKDFELAVRVAFQEKMDCEDHSCSKLQEIDTFQVKEEEIVEQNGSDKDLELARKLHEDLNKDVLQSEHKKSTEAVKVLGGVQSSTAKRKLDLHYEKDLELAKQLEAELNRKSAEVGSPAKRIKVDSDYEKDLALARQLERDKISSQTQYEKDLELARKLSEELNSNGSGSKSNSSGFGSPSSKRKLPDTSGSPGTSEGPAVFRERRREREKSAQQRSSSSSASASRPSTSTSDGMSTSDGGDTGTCSGTSTSTSDGPGTSTPRQNTKCGACGQQGHNRTSKRCPRYFCQEEVNRRQAQAERRQAKAEAEERDFRSKLGRLEREREESARVRSQLRRQFEEMDRRMREREEDAQAVIQHLDKGMKKRKK</sequence>
<feature type="compositionally biased region" description="Polar residues" evidence="3">
    <location>
        <begin position="1455"/>
        <end position="1468"/>
    </location>
</feature>
<dbReference type="GO" id="GO:0031573">
    <property type="term" value="P:mitotic intra-S DNA damage checkpoint signaling"/>
    <property type="evidence" value="ECO:0007669"/>
    <property type="project" value="TreeGrafter"/>
</dbReference>
<keyword evidence="2" id="KW-0255">Endonuclease</keyword>
<dbReference type="SMART" id="SM00726">
    <property type="entry name" value="UIM"/>
    <property type="match status" value="5"/>
</dbReference>
<dbReference type="GO" id="GO:0048476">
    <property type="term" value="C:Holliday junction resolvase complex"/>
    <property type="evidence" value="ECO:0007669"/>
    <property type="project" value="UniProtKB-UniRule"/>
</dbReference>
<keyword evidence="2" id="KW-0233">DNA recombination</keyword>
<dbReference type="GO" id="GO:0000712">
    <property type="term" value="P:resolution of meiotic recombination intermediates"/>
    <property type="evidence" value="ECO:0007669"/>
    <property type="project" value="TreeGrafter"/>
</dbReference>
<dbReference type="GO" id="GO:0005634">
    <property type="term" value="C:nucleus"/>
    <property type="evidence" value="ECO:0007669"/>
    <property type="project" value="UniProtKB-SubCell"/>
</dbReference>
<feature type="compositionally biased region" description="Polar residues" evidence="3">
    <location>
        <begin position="1325"/>
        <end position="1334"/>
    </location>
</feature>
<feature type="compositionally biased region" description="Low complexity" evidence="3">
    <location>
        <begin position="1634"/>
        <end position="1651"/>
    </location>
</feature>